<dbReference type="InterPro" id="IPR046348">
    <property type="entry name" value="SIS_dom_sf"/>
</dbReference>
<dbReference type="CDD" id="cd04604">
    <property type="entry name" value="CBS_pair_SIS_assoc"/>
    <property type="match status" value="1"/>
</dbReference>
<dbReference type="GO" id="GO:0005975">
    <property type="term" value="P:carbohydrate metabolic process"/>
    <property type="evidence" value="ECO:0007669"/>
    <property type="project" value="InterPro"/>
</dbReference>
<dbReference type="GO" id="GO:0097367">
    <property type="term" value="F:carbohydrate derivative binding"/>
    <property type="evidence" value="ECO:0007669"/>
    <property type="project" value="InterPro"/>
</dbReference>
<protein>
    <submittedName>
        <fullName evidence="10">D-arabinose 5-phosphate isomerase</fullName>
    </submittedName>
</protein>
<keyword evidence="5" id="KW-0479">Metal-binding</keyword>
<dbReference type="PANTHER" id="PTHR42745">
    <property type="match status" value="1"/>
</dbReference>
<accession>A0A074KXT5</accession>
<sequence>MKLTKNIKSSAIKVLQTEADAIQNLINYINDDFEACVEAILASKGRVVITGVGKSAIIATKIVATLNSTGTPALFMHGADAIHGDLGMIQSDDFVICISKSGNTPEIKVLVPLLKRLGSKLIALVSNTQSYLAQNADFVLNATISEEACPNNLAPTTSTTAHMAMGDALAVCLLEARGFGSEDFAKYHPGGALGKQLYLTVEDVVPKDMIPVVYDKSQLTEIIVEISSKRLGATAVVNEAGELLGIITDGDLRRMLQRQTDLKNVRAVDIMTKDPKTISTEEFAIRALNKMKEYNITQLVALKDGKIAGFVHIHDLMKEGIV</sequence>
<feature type="domain" description="CBS" evidence="8">
    <location>
        <begin position="204"/>
        <end position="262"/>
    </location>
</feature>
<feature type="site" description="Catalytically relevant" evidence="6">
    <location>
        <position position="106"/>
    </location>
</feature>
<dbReference type="PIRSF" id="PIRSF004692">
    <property type="entry name" value="KdsD_KpsF"/>
    <property type="match status" value="1"/>
</dbReference>
<evidence type="ECO:0000313" key="10">
    <source>
        <dbReference type="EMBL" id="KEO74786.1"/>
    </source>
</evidence>
<dbReference type="RefSeq" id="WP_035071018.1">
    <property type="nucleotide sequence ID" value="NZ_JMIH01000014.1"/>
</dbReference>
<keyword evidence="5" id="KW-0862">Zinc</keyword>
<dbReference type="InterPro" id="IPR035474">
    <property type="entry name" value="SIS_Kpsf"/>
</dbReference>
<dbReference type="Pfam" id="PF01380">
    <property type="entry name" value="SIS"/>
    <property type="match status" value="1"/>
</dbReference>
<dbReference type="GO" id="GO:0046872">
    <property type="term" value="F:metal ion binding"/>
    <property type="evidence" value="ECO:0007669"/>
    <property type="project" value="UniProtKB-KW"/>
</dbReference>
<feature type="domain" description="SIS" evidence="9">
    <location>
        <begin position="36"/>
        <end position="179"/>
    </location>
</feature>
<evidence type="ECO:0000256" key="6">
    <source>
        <dbReference type="PIRSR" id="PIRSR004692-3"/>
    </source>
</evidence>
<dbReference type="CDD" id="cd05014">
    <property type="entry name" value="SIS_Kpsf"/>
    <property type="match status" value="1"/>
</dbReference>
<dbReference type="Gene3D" id="3.10.580.10">
    <property type="entry name" value="CBS-domain"/>
    <property type="match status" value="1"/>
</dbReference>
<dbReference type="PROSITE" id="PS51371">
    <property type="entry name" value="CBS"/>
    <property type="match status" value="2"/>
</dbReference>
<dbReference type="FunFam" id="3.40.50.10490:FF:000011">
    <property type="entry name" value="Arabinose 5-phosphate isomerase"/>
    <property type="match status" value="1"/>
</dbReference>
<dbReference type="NCBIfam" id="TIGR00393">
    <property type="entry name" value="kpsF"/>
    <property type="match status" value="1"/>
</dbReference>
<keyword evidence="3 7" id="KW-0129">CBS domain</keyword>
<feature type="binding site" evidence="5">
    <location>
        <position position="77"/>
    </location>
    <ligand>
        <name>Zn(2+)</name>
        <dbReference type="ChEBI" id="CHEBI:29105"/>
    </ligand>
</feature>
<dbReference type="InterPro" id="IPR004800">
    <property type="entry name" value="KdsD/KpsF-type"/>
</dbReference>
<evidence type="ECO:0000313" key="11">
    <source>
        <dbReference type="Proteomes" id="UP000027821"/>
    </source>
</evidence>
<gene>
    <name evidence="10" type="ORF">EL17_03665</name>
</gene>
<dbReference type="OrthoDB" id="9762536at2"/>
<dbReference type="SUPFAM" id="SSF53697">
    <property type="entry name" value="SIS domain"/>
    <property type="match status" value="1"/>
</dbReference>
<evidence type="ECO:0000256" key="5">
    <source>
        <dbReference type="PIRSR" id="PIRSR004692-2"/>
    </source>
</evidence>
<dbReference type="GO" id="GO:1901135">
    <property type="term" value="P:carbohydrate derivative metabolic process"/>
    <property type="evidence" value="ECO:0007669"/>
    <property type="project" value="InterPro"/>
</dbReference>
<dbReference type="eggNOG" id="COG0517">
    <property type="taxonomic scope" value="Bacteria"/>
</dbReference>
<evidence type="ECO:0000256" key="2">
    <source>
        <dbReference type="ARBA" id="ARBA00022737"/>
    </source>
</evidence>
<feature type="site" description="Catalytically relevant" evidence="6">
    <location>
        <position position="188"/>
    </location>
</feature>
<name>A0A074KXT5_9BACT</name>
<keyword evidence="11" id="KW-1185">Reference proteome</keyword>
<keyword evidence="10" id="KW-0413">Isomerase</keyword>
<evidence type="ECO:0000259" key="8">
    <source>
        <dbReference type="PROSITE" id="PS51371"/>
    </source>
</evidence>
<dbReference type="Pfam" id="PF00571">
    <property type="entry name" value="CBS"/>
    <property type="match status" value="2"/>
</dbReference>
<comment type="similarity">
    <text evidence="1 4">Belongs to the SIS family. GutQ/KpsF subfamily.</text>
</comment>
<feature type="domain" description="CBS" evidence="8">
    <location>
        <begin position="271"/>
        <end position="322"/>
    </location>
</feature>
<proteinExistence type="inferred from homology"/>
<dbReference type="Gene3D" id="3.40.50.10490">
    <property type="entry name" value="Glucose-6-phosphate isomerase like protein, domain 1"/>
    <property type="match status" value="1"/>
</dbReference>
<dbReference type="InterPro" id="IPR000644">
    <property type="entry name" value="CBS_dom"/>
</dbReference>
<organism evidence="10 11">
    <name type="scientific">Anditalea andensis</name>
    <dbReference type="NCBI Taxonomy" id="1048983"/>
    <lineage>
        <taxon>Bacteria</taxon>
        <taxon>Pseudomonadati</taxon>
        <taxon>Bacteroidota</taxon>
        <taxon>Cytophagia</taxon>
        <taxon>Cytophagales</taxon>
        <taxon>Cytophagaceae</taxon>
        <taxon>Anditalea</taxon>
    </lineage>
</organism>
<dbReference type="GO" id="GO:0019146">
    <property type="term" value="F:arabinose-5-phosphate isomerase activity"/>
    <property type="evidence" value="ECO:0007669"/>
    <property type="project" value="UniProtKB-ARBA"/>
</dbReference>
<dbReference type="PROSITE" id="PS51464">
    <property type="entry name" value="SIS"/>
    <property type="match status" value="1"/>
</dbReference>
<keyword evidence="2" id="KW-0677">Repeat</keyword>
<dbReference type="AlphaFoldDB" id="A0A074KXT5"/>
<reference evidence="10 11" key="1">
    <citation type="submission" date="2014-04" db="EMBL/GenBank/DDBJ databases">
        <title>Characterization and application of a salt tolerant electro-active bacterium.</title>
        <authorList>
            <person name="Yang L."/>
            <person name="Wei S."/>
            <person name="Tay Q.X.M."/>
        </authorList>
    </citation>
    <scope>NUCLEOTIDE SEQUENCE [LARGE SCALE GENOMIC DNA]</scope>
    <source>
        <strain evidence="10 11">LY1</strain>
    </source>
</reference>
<dbReference type="SMART" id="SM00116">
    <property type="entry name" value="CBS"/>
    <property type="match status" value="2"/>
</dbReference>
<evidence type="ECO:0000256" key="1">
    <source>
        <dbReference type="ARBA" id="ARBA00008165"/>
    </source>
</evidence>
<evidence type="ECO:0000256" key="4">
    <source>
        <dbReference type="PIRNR" id="PIRNR004692"/>
    </source>
</evidence>
<evidence type="ECO:0000256" key="7">
    <source>
        <dbReference type="PROSITE-ProRule" id="PRU00703"/>
    </source>
</evidence>
<dbReference type="STRING" id="1048983.EL17_03665"/>
<dbReference type="PANTHER" id="PTHR42745:SF1">
    <property type="entry name" value="ARABINOSE 5-PHOSPHATE ISOMERASE KDSD"/>
    <property type="match status" value="1"/>
</dbReference>
<dbReference type="InterPro" id="IPR050986">
    <property type="entry name" value="GutQ/KpsF_isomerases"/>
</dbReference>
<dbReference type="InterPro" id="IPR046342">
    <property type="entry name" value="CBS_dom_sf"/>
</dbReference>
<dbReference type="eggNOG" id="COG0794">
    <property type="taxonomic scope" value="Bacteria"/>
</dbReference>
<evidence type="ECO:0000259" key="9">
    <source>
        <dbReference type="PROSITE" id="PS51464"/>
    </source>
</evidence>
<evidence type="ECO:0000256" key="3">
    <source>
        <dbReference type="ARBA" id="ARBA00023122"/>
    </source>
</evidence>
<comment type="caution">
    <text evidence="10">The sequence shown here is derived from an EMBL/GenBank/DDBJ whole genome shotgun (WGS) entry which is preliminary data.</text>
</comment>
<feature type="site" description="Catalytically relevant" evidence="6">
    <location>
        <position position="147"/>
    </location>
</feature>
<dbReference type="Proteomes" id="UP000027821">
    <property type="component" value="Unassembled WGS sequence"/>
</dbReference>
<dbReference type="EMBL" id="JMIH01000014">
    <property type="protein sequence ID" value="KEO74786.1"/>
    <property type="molecule type" value="Genomic_DNA"/>
</dbReference>
<dbReference type="InterPro" id="IPR001347">
    <property type="entry name" value="SIS_dom"/>
</dbReference>
<feature type="site" description="Catalytically relevant" evidence="6">
    <location>
        <position position="54"/>
    </location>
</feature>